<comment type="similarity">
    <text evidence="2 10 12">Belongs to the AdoMet synthase family.</text>
</comment>
<dbReference type="Proteomes" id="UP001183610">
    <property type="component" value="Unassembled WGS sequence"/>
</dbReference>
<dbReference type="SUPFAM" id="SSF55973">
    <property type="entry name" value="S-adenosylmethionine synthetase"/>
    <property type="match status" value="3"/>
</dbReference>
<evidence type="ECO:0000256" key="11">
    <source>
        <dbReference type="RuleBase" id="RU000542"/>
    </source>
</evidence>
<evidence type="ECO:0000256" key="2">
    <source>
        <dbReference type="ARBA" id="ARBA00009685"/>
    </source>
</evidence>
<keyword evidence="17" id="KW-1185">Reference proteome</keyword>
<keyword evidence="8 10" id="KW-0460">Magnesium</keyword>
<feature type="binding site" description="in other chain" evidence="10">
    <location>
        <begin position="179"/>
        <end position="181"/>
    </location>
    <ligand>
        <name>ATP</name>
        <dbReference type="ChEBI" id="CHEBI:30616"/>
        <note>ligand shared between two neighboring subunits</note>
    </ligand>
</feature>
<evidence type="ECO:0000256" key="8">
    <source>
        <dbReference type="ARBA" id="ARBA00022842"/>
    </source>
</evidence>
<evidence type="ECO:0000256" key="3">
    <source>
        <dbReference type="ARBA" id="ARBA00022563"/>
    </source>
</evidence>
<evidence type="ECO:0000259" key="13">
    <source>
        <dbReference type="Pfam" id="PF00438"/>
    </source>
</evidence>
<evidence type="ECO:0000256" key="9">
    <source>
        <dbReference type="ARBA" id="ARBA00022958"/>
    </source>
</evidence>
<dbReference type="EMBL" id="JAVRET010000056">
    <property type="protein sequence ID" value="MDT0411669.1"/>
    <property type="molecule type" value="Genomic_DNA"/>
</dbReference>
<comment type="cofactor">
    <cofactor evidence="10">
        <name>K(+)</name>
        <dbReference type="ChEBI" id="CHEBI:29103"/>
    </cofactor>
    <text evidence="10">Binds 1 potassium ion per subunit.</text>
</comment>
<feature type="domain" description="S-adenosylmethionine synthetase C-terminal" evidence="15">
    <location>
        <begin position="255"/>
        <end position="394"/>
    </location>
</feature>
<feature type="binding site" evidence="10">
    <location>
        <position position="284"/>
    </location>
    <ligand>
        <name>ATP</name>
        <dbReference type="ChEBI" id="CHEBI:30616"/>
        <note>ligand shared between two neighboring subunits</note>
    </ligand>
</feature>
<feature type="binding site" evidence="10">
    <location>
        <position position="43"/>
    </location>
    <ligand>
        <name>K(+)</name>
        <dbReference type="ChEBI" id="CHEBI:29103"/>
    </ligand>
</feature>
<dbReference type="InterPro" id="IPR022628">
    <property type="entry name" value="S-AdoMet_synt_N"/>
</dbReference>
<feature type="binding site" description="in other chain" evidence="10">
    <location>
        <begin position="267"/>
        <end position="268"/>
    </location>
    <ligand>
        <name>ATP</name>
        <dbReference type="ChEBI" id="CHEBI:30616"/>
        <note>ligand shared between two neighboring subunits</note>
    </ligand>
</feature>
<dbReference type="CDD" id="cd18079">
    <property type="entry name" value="S-AdoMet_synt"/>
    <property type="match status" value="1"/>
</dbReference>
<keyword evidence="7 10" id="KW-0067">ATP-binding</keyword>
<evidence type="ECO:0000256" key="10">
    <source>
        <dbReference type="HAMAP-Rule" id="MF_00086"/>
    </source>
</evidence>
<feature type="binding site" description="in other chain" evidence="10">
    <location>
        <position position="292"/>
    </location>
    <ligand>
        <name>L-methionine</name>
        <dbReference type="ChEBI" id="CHEBI:57844"/>
        <note>ligand shared between two neighboring subunits</note>
    </ligand>
</feature>
<dbReference type="PROSITE" id="PS00377">
    <property type="entry name" value="ADOMET_SYNTHASE_2"/>
    <property type="match status" value="1"/>
</dbReference>
<feature type="domain" description="S-adenosylmethionine synthetase central" evidence="14">
    <location>
        <begin position="130"/>
        <end position="253"/>
    </location>
</feature>
<keyword evidence="4 10" id="KW-0808">Transferase</keyword>
<comment type="caution">
    <text evidence="16">The sequence shown here is derived from an EMBL/GenBank/DDBJ whole genome shotgun (WGS) entry which is preliminary data.</text>
</comment>
<dbReference type="RefSeq" id="WP_009063389.1">
    <property type="nucleotide sequence ID" value="NZ_JAVRET010000056.1"/>
</dbReference>
<feature type="binding site" evidence="10">
    <location>
        <position position="261"/>
    </location>
    <ligand>
        <name>ATP</name>
        <dbReference type="ChEBI" id="CHEBI:30616"/>
        <note>ligand shared between two neighboring subunits</note>
    </ligand>
</feature>
<dbReference type="Pfam" id="PF00438">
    <property type="entry name" value="S-AdoMet_synt_N"/>
    <property type="match status" value="1"/>
</dbReference>
<feature type="binding site" description="in other chain" evidence="10">
    <location>
        <position position="56"/>
    </location>
    <ligand>
        <name>L-methionine</name>
        <dbReference type="ChEBI" id="CHEBI:57844"/>
        <note>ligand shared between two neighboring subunits</note>
    </ligand>
</feature>
<protein>
    <recommendedName>
        <fullName evidence="10">S-adenosylmethionine synthase</fullName>
        <shortName evidence="10">AdoMet synthase</shortName>
        <ecNumber evidence="10">2.5.1.6</ecNumber>
    </recommendedName>
    <alternativeName>
        <fullName evidence="10">MAT</fullName>
    </alternativeName>
    <alternativeName>
        <fullName evidence="10">Methionine adenosyltransferase</fullName>
    </alternativeName>
</protein>
<evidence type="ECO:0000256" key="1">
    <source>
        <dbReference type="ARBA" id="ARBA00005224"/>
    </source>
</evidence>
<dbReference type="InterPro" id="IPR002133">
    <property type="entry name" value="S-AdoMet_synthetase"/>
</dbReference>
<evidence type="ECO:0000259" key="15">
    <source>
        <dbReference type="Pfam" id="PF02773"/>
    </source>
</evidence>
<evidence type="ECO:0000256" key="12">
    <source>
        <dbReference type="RuleBase" id="RU004462"/>
    </source>
</evidence>
<feature type="binding site" description="in other chain" evidence="10">
    <location>
        <position position="15"/>
    </location>
    <ligand>
        <name>ATP</name>
        <dbReference type="ChEBI" id="CHEBI:30616"/>
        <note>ligand shared between two neighboring subunits</note>
    </ligand>
</feature>
<dbReference type="HAMAP" id="MF_00086">
    <property type="entry name" value="S_AdoMet_synth1"/>
    <property type="match status" value="1"/>
</dbReference>
<dbReference type="PIRSF" id="PIRSF000497">
    <property type="entry name" value="MAT"/>
    <property type="match status" value="1"/>
</dbReference>
<keyword evidence="9 10" id="KW-0630">Potassium</keyword>
<keyword evidence="10" id="KW-0963">Cytoplasm</keyword>
<dbReference type="GO" id="GO:0004478">
    <property type="term" value="F:methionine adenosyltransferase activity"/>
    <property type="evidence" value="ECO:0007669"/>
    <property type="project" value="UniProtKB-EC"/>
</dbReference>
<feature type="binding site" description="in other chain" evidence="10">
    <location>
        <position position="99"/>
    </location>
    <ligand>
        <name>L-methionine</name>
        <dbReference type="ChEBI" id="CHEBI:57844"/>
        <note>ligand shared between two neighboring subunits</note>
    </ligand>
</feature>
<feature type="binding site" description="in other chain" evidence="10">
    <location>
        <begin position="252"/>
        <end position="253"/>
    </location>
    <ligand>
        <name>ATP</name>
        <dbReference type="ChEBI" id="CHEBI:30616"/>
        <note>ligand shared between two neighboring subunits</note>
    </ligand>
</feature>
<dbReference type="InterPro" id="IPR022629">
    <property type="entry name" value="S-AdoMet_synt_central"/>
</dbReference>
<keyword evidence="6 10" id="KW-0547">Nucleotide-binding</keyword>
<dbReference type="Pfam" id="PF02772">
    <property type="entry name" value="S-AdoMet_synt_M"/>
    <property type="match status" value="1"/>
</dbReference>
<feature type="binding site" evidence="10">
    <location>
        <position position="261"/>
    </location>
    <ligand>
        <name>L-methionine</name>
        <dbReference type="ChEBI" id="CHEBI:57844"/>
        <note>ligand shared between two neighboring subunits</note>
    </ligand>
</feature>
<evidence type="ECO:0000256" key="7">
    <source>
        <dbReference type="ARBA" id="ARBA00022840"/>
    </source>
</evidence>
<dbReference type="InterPro" id="IPR022631">
    <property type="entry name" value="ADOMET_SYNTHASE_CS"/>
</dbReference>
<comment type="cofactor">
    <cofactor evidence="10">
        <name>Mg(2+)</name>
        <dbReference type="ChEBI" id="CHEBI:18420"/>
    </cofactor>
    <text evidence="10">Binds 2 divalent ions per subunit.</text>
</comment>
<feature type="binding site" evidence="10">
    <location>
        <position position="17"/>
    </location>
    <ligand>
        <name>Mg(2+)</name>
        <dbReference type="ChEBI" id="CHEBI:18420"/>
    </ligand>
</feature>
<keyword evidence="3 10" id="KW-0554">One-carbon metabolism</keyword>
<dbReference type="InterPro" id="IPR022636">
    <property type="entry name" value="S-AdoMet_synthetase_sfam"/>
</dbReference>
<dbReference type="EC" id="2.5.1.6" evidence="10"/>
<feature type="region of interest" description="Flexible loop" evidence="10">
    <location>
        <begin position="99"/>
        <end position="109"/>
    </location>
</feature>
<comment type="pathway">
    <text evidence="1 10">Amino-acid biosynthesis; S-adenosyl-L-methionine biosynthesis; S-adenosyl-L-methionine from L-methionine: step 1/1.</text>
</comment>
<comment type="function">
    <text evidence="10">Catalyzes the formation of S-adenosylmethionine (AdoMet) from methionine and ATP. The overall synthetic reaction is composed of two sequential steps, AdoMet formation and the subsequent tripolyphosphate hydrolysis which occurs prior to release of AdoMet from the enzyme.</text>
</comment>
<evidence type="ECO:0000313" key="16">
    <source>
        <dbReference type="EMBL" id="MDT0411669.1"/>
    </source>
</evidence>
<proteinExistence type="inferred from homology"/>
<keyword evidence="5 10" id="KW-0479">Metal-binding</keyword>
<evidence type="ECO:0000313" key="17">
    <source>
        <dbReference type="Proteomes" id="UP001183610"/>
    </source>
</evidence>
<dbReference type="InterPro" id="IPR022630">
    <property type="entry name" value="S-AdoMet_synt_C"/>
</dbReference>
<accession>A0ABU2R4P2</accession>
<dbReference type="Gene3D" id="3.30.300.10">
    <property type="match status" value="3"/>
</dbReference>
<evidence type="ECO:0000256" key="4">
    <source>
        <dbReference type="ARBA" id="ARBA00022679"/>
    </source>
</evidence>
<feature type="domain" description="S-adenosylmethionine synthetase N-terminal" evidence="13">
    <location>
        <begin position="4"/>
        <end position="101"/>
    </location>
</feature>
<dbReference type="NCBIfam" id="TIGR01034">
    <property type="entry name" value="metK"/>
    <property type="match status" value="1"/>
</dbReference>
<dbReference type="Pfam" id="PF02773">
    <property type="entry name" value="S-AdoMet_synt_C"/>
    <property type="match status" value="1"/>
</dbReference>
<name>A0ABU2R4P2_9ACTN</name>
<dbReference type="PANTHER" id="PTHR11964">
    <property type="entry name" value="S-ADENOSYLMETHIONINE SYNTHETASE"/>
    <property type="match status" value="1"/>
</dbReference>
<comment type="catalytic activity">
    <reaction evidence="10">
        <text>L-methionine + ATP + H2O = S-adenosyl-L-methionine + phosphate + diphosphate</text>
        <dbReference type="Rhea" id="RHEA:21080"/>
        <dbReference type="ChEBI" id="CHEBI:15377"/>
        <dbReference type="ChEBI" id="CHEBI:30616"/>
        <dbReference type="ChEBI" id="CHEBI:33019"/>
        <dbReference type="ChEBI" id="CHEBI:43474"/>
        <dbReference type="ChEBI" id="CHEBI:57844"/>
        <dbReference type="ChEBI" id="CHEBI:59789"/>
        <dbReference type="EC" id="2.5.1.6"/>
    </reaction>
</comment>
<dbReference type="PROSITE" id="PS00376">
    <property type="entry name" value="ADOMET_SYNTHASE_1"/>
    <property type="match status" value="1"/>
</dbReference>
<organism evidence="16 17">
    <name type="scientific">Streptomyces evansiae</name>
    <dbReference type="NCBI Taxonomy" id="3075535"/>
    <lineage>
        <taxon>Bacteria</taxon>
        <taxon>Bacillati</taxon>
        <taxon>Actinomycetota</taxon>
        <taxon>Actinomycetes</taxon>
        <taxon>Kitasatosporales</taxon>
        <taxon>Streptomycetaceae</taxon>
        <taxon>Streptomyces</taxon>
    </lineage>
</organism>
<comment type="subcellular location">
    <subcellularLocation>
        <location evidence="10 11">Cytoplasm</location>
    </subcellularLocation>
</comment>
<feature type="binding site" evidence="10">
    <location>
        <position position="288"/>
    </location>
    <ligand>
        <name>ATP</name>
        <dbReference type="ChEBI" id="CHEBI:30616"/>
        <note>ligand shared between two neighboring subunits</note>
    </ligand>
</feature>
<reference evidence="17" key="1">
    <citation type="submission" date="2023-07" db="EMBL/GenBank/DDBJ databases">
        <title>30 novel species of actinomycetes from the DSMZ collection.</title>
        <authorList>
            <person name="Nouioui I."/>
        </authorList>
    </citation>
    <scope>NUCLEOTIDE SEQUENCE [LARGE SCALE GENOMIC DNA]</scope>
    <source>
        <strain evidence="17">DSM 41979</strain>
    </source>
</reference>
<evidence type="ECO:0000256" key="6">
    <source>
        <dbReference type="ARBA" id="ARBA00022741"/>
    </source>
</evidence>
<sequence>MSRRLFTSESVTEGHPDKIADQISDTILDALLREDPTSRVAVETLITTGLVHVAGEVTTKAYAPIAQLVREKILEIGYDSSKKGFDGASCGVSVSIGSQSPDIAQGVDTAYESRVEGSAAGDAVDELDRQGAGDQGLMFGYACDETPDLMPLPIHLAHRLSRRLSEVRKNGTIPYLRPDGKTQVTIEYDGDKAVRLDTVVLSSQHASDIDLDQLLTPDIREFVVEPELKALLDDGIKLETEGYRLLVNPTGRFEIGGPMGDAGLTGRKIIIDTYGGMARHGGGAFSGKDPSKVDRSAAYAMRWVAKNVVAAGLAARCEVQVAYAIGKAEPVGLFVETFGTAKTEVDKIEQAIAEVFDLRPAAIIRDLDLLRPIYSKTAAYGHFGRPEPEFTWEKTDRVDALRKAAGL</sequence>
<evidence type="ECO:0000259" key="14">
    <source>
        <dbReference type="Pfam" id="PF02772"/>
    </source>
</evidence>
<comment type="subunit">
    <text evidence="10">Homotetramer; dimer of dimers.</text>
</comment>
<gene>
    <name evidence="10 16" type="primary">metK</name>
    <name evidence="16" type="ORF">RM698_21815</name>
</gene>
<evidence type="ECO:0000256" key="5">
    <source>
        <dbReference type="ARBA" id="ARBA00022723"/>
    </source>
</evidence>